<reference evidence="3" key="1">
    <citation type="submission" date="2023-07" db="EMBL/GenBank/DDBJ databases">
        <title>Description of three actinobacteria isolated from air of manufacturing shop in a pharmaceutical factory.</title>
        <authorList>
            <person name="Zhang D.-F."/>
        </authorList>
    </citation>
    <scope>NUCLEOTIDE SEQUENCE [LARGE SCALE GENOMIC DNA]</scope>
    <source>
        <strain evidence="3">CCTCC AB 2011122</strain>
    </source>
</reference>
<sequence length="167" mass="18694">MNDVDVELLDGECLMTDADELIFRQITDRMIDGDKINTEAFGPQTIDNGMPSFSRSSIVSAQEARDWHTLNARRPSVAVYAVTVGEVIDGGRHTVDDAGAPAEPGSVRAPGHCFVDYRGLNRQRRKELRAHLYMCAMRRREIPTRATTPVSQLTFGNRDNTTDNTRR</sequence>
<organism evidence="2 3">
    <name type="scientific">Agromyces indicus</name>
    <dbReference type="NCBI Taxonomy" id="758919"/>
    <lineage>
        <taxon>Bacteria</taxon>
        <taxon>Bacillati</taxon>
        <taxon>Actinomycetota</taxon>
        <taxon>Actinomycetes</taxon>
        <taxon>Micrococcales</taxon>
        <taxon>Microbacteriaceae</taxon>
        <taxon>Agromyces</taxon>
    </lineage>
</organism>
<dbReference type="EMBL" id="JAVKGS010000002">
    <property type="protein sequence ID" value="MDR5691890.1"/>
    <property type="molecule type" value="Genomic_DNA"/>
</dbReference>
<keyword evidence="3" id="KW-1185">Reference proteome</keyword>
<comment type="caution">
    <text evidence="2">The sequence shown here is derived from an EMBL/GenBank/DDBJ whole genome shotgun (WGS) entry which is preliminary data.</text>
</comment>
<protein>
    <submittedName>
        <fullName evidence="2">Uncharacterized protein</fullName>
    </submittedName>
</protein>
<proteinExistence type="predicted"/>
<dbReference type="RefSeq" id="WP_310520474.1">
    <property type="nucleotide sequence ID" value="NZ_BAABBS010000002.1"/>
</dbReference>
<name>A0ABU1FKS8_9MICO</name>
<evidence type="ECO:0000256" key="1">
    <source>
        <dbReference type="SAM" id="MobiDB-lite"/>
    </source>
</evidence>
<evidence type="ECO:0000313" key="2">
    <source>
        <dbReference type="EMBL" id="MDR5691890.1"/>
    </source>
</evidence>
<dbReference type="Proteomes" id="UP001260072">
    <property type="component" value="Unassembled WGS sequence"/>
</dbReference>
<gene>
    <name evidence="2" type="ORF">RH861_07405</name>
</gene>
<accession>A0ABU1FKS8</accession>
<evidence type="ECO:0000313" key="3">
    <source>
        <dbReference type="Proteomes" id="UP001260072"/>
    </source>
</evidence>
<feature type="region of interest" description="Disordered" evidence="1">
    <location>
        <begin position="145"/>
        <end position="167"/>
    </location>
</feature>
<feature type="compositionally biased region" description="Polar residues" evidence="1">
    <location>
        <begin position="145"/>
        <end position="159"/>
    </location>
</feature>